<dbReference type="PROSITE" id="PS50109">
    <property type="entry name" value="HIS_KIN"/>
    <property type="match status" value="1"/>
</dbReference>
<evidence type="ECO:0000313" key="11">
    <source>
        <dbReference type="Proteomes" id="UP000293162"/>
    </source>
</evidence>
<dbReference type="OrthoDB" id="1931120at2"/>
<dbReference type="PANTHER" id="PTHR42878">
    <property type="entry name" value="TWO-COMPONENT HISTIDINE KINASE"/>
    <property type="match status" value="1"/>
</dbReference>
<keyword evidence="3" id="KW-0808">Transferase</keyword>
<keyword evidence="6" id="KW-0067">ATP-binding</keyword>
<organism evidence="10 11">
    <name type="scientific">Emticicia agri</name>
    <dbReference type="NCBI Taxonomy" id="2492393"/>
    <lineage>
        <taxon>Bacteria</taxon>
        <taxon>Pseudomonadati</taxon>
        <taxon>Bacteroidota</taxon>
        <taxon>Cytophagia</taxon>
        <taxon>Cytophagales</taxon>
        <taxon>Leadbetterellaceae</taxon>
        <taxon>Emticicia</taxon>
    </lineage>
</organism>
<feature type="domain" description="Histidine kinase" evidence="9">
    <location>
        <begin position="226"/>
        <end position="441"/>
    </location>
</feature>
<dbReference type="PRINTS" id="PR00344">
    <property type="entry name" value="BCTRLSENSOR"/>
</dbReference>
<keyword evidence="7" id="KW-0902">Two-component regulatory system</keyword>
<dbReference type="Gene3D" id="1.10.287.130">
    <property type="match status" value="1"/>
</dbReference>
<dbReference type="InterPro" id="IPR004358">
    <property type="entry name" value="Sig_transdc_His_kin-like_C"/>
</dbReference>
<keyword evidence="8" id="KW-0472">Membrane</keyword>
<dbReference type="GO" id="GO:0000156">
    <property type="term" value="F:phosphorelay response regulator activity"/>
    <property type="evidence" value="ECO:0007669"/>
    <property type="project" value="TreeGrafter"/>
</dbReference>
<keyword evidence="8" id="KW-0812">Transmembrane</keyword>
<proteinExistence type="predicted"/>
<name>A0A4Q5LXQ2_9BACT</name>
<evidence type="ECO:0000259" key="9">
    <source>
        <dbReference type="PROSITE" id="PS50109"/>
    </source>
</evidence>
<dbReference type="GO" id="GO:0005524">
    <property type="term" value="F:ATP binding"/>
    <property type="evidence" value="ECO:0007669"/>
    <property type="project" value="UniProtKB-KW"/>
</dbReference>
<dbReference type="InterPro" id="IPR050351">
    <property type="entry name" value="BphY/WalK/GraS-like"/>
</dbReference>
<dbReference type="GO" id="GO:0007234">
    <property type="term" value="P:osmosensory signaling via phosphorelay pathway"/>
    <property type="evidence" value="ECO:0007669"/>
    <property type="project" value="TreeGrafter"/>
</dbReference>
<dbReference type="SUPFAM" id="SSF55874">
    <property type="entry name" value="ATPase domain of HSP90 chaperone/DNA topoisomerase II/histidine kinase"/>
    <property type="match status" value="1"/>
</dbReference>
<evidence type="ECO:0000256" key="1">
    <source>
        <dbReference type="ARBA" id="ARBA00000085"/>
    </source>
</evidence>
<dbReference type="GO" id="GO:0030295">
    <property type="term" value="F:protein kinase activator activity"/>
    <property type="evidence" value="ECO:0007669"/>
    <property type="project" value="TreeGrafter"/>
</dbReference>
<dbReference type="PANTHER" id="PTHR42878:SF7">
    <property type="entry name" value="SENSOR HISTIDINE KINASE GLRK"/>
    <property type="match status" value="1"/>
</dbReference>
<dbReference type="EC" id="2.7.13.3" evidence="2"/>
<keyword evidence="4" id="KW-0547">Nucleotide-binding</keyword>
<dbReference type="Proteomes" id="UP000293162">
    <property type="component" value="Unassembled WGS sequence"/>
</dbReference>
<keyword evidence="11" id="KW-1185">Reference proteome</keyword>
<protein>
    <recommendedName>
        <fullName evidence="2">histidine kinase</fullName>
        <ecNumber evidence="2">2.7.13.3</ecNumber>
    </recommendedName>
</protein>
<dbReference type="InterPro" id="IPR005467">
    <property type="entry name" value="His_kinase_dom"/>
</dbReference>
<dbReference type="InterPro" id="IPR003594">
    <property type="entry name" value="HATPase_dom"/>
</dbReference>
<sequence length="441" mass="50275">MRHFAIGIIWRVGILSIILMGLVYFFLQGQWSAVGLFSILVALIFFWIFTYTTSINRKLARFFESVRYSDFTVKFRSDNKLGKSFEEVNQQFNGVLEAFRQARAEKEANLHYINTIVQHVNVGLLSYDSSGNIELINNAAFRILNIYRLRNINELAKTSHSGLFDILNDISSGSKALYQTSNEKQISINAATVSLRGRVIKLISLQNIQSELQQKELEAWQNLTKVLRHEIMNSVTPIVSLASTMREIIELDLSEKEDIEETVSDLKEALFTIENRSKGIMNFVNAYREFTSIPKPKFEETNSKDLIAQVLNLVQPQLKEKQVVLKTDFKEDFELLADTEQIEMVLINIIKNGVEAVENRLNPQIKIRTYEIDEQRIIEIADNGSGIEPEALEKIFIPFYTTKKTGSGIGLSLSRQIMQMHGGNLKVSSKVGEGSKFLIIF</sequence>
<keyword evidence="8" id="KW-1133">Transmembrane helix</keyword>
<feature type="transmembrane region" description="Helical" evidence="8">
    <location>
        <begin position="7"/>
        <end position="27"/>
    </location>
</feature>
<evidence type="ECO:0000313" key="10">
    <source>
        <dbReference type="EMBL" id="RYU94611.1"/>
    </source>
</evidence>
<comment type="caution">
    <text evidence="10">The sequence shown here is derived from an EMBL/GenBank/DDBJ whole genome shotgun (WGS) entry which is preliminary data.</text>
</comment>
<dbReference type="RefSeq" id="WP_130022216.1">
    <property type="nucleotide sequence ID" value="NZ_SEWF01000023.1"/>
</dbReference>
<accession>A0A4Q5LXQ2</accession>
<dbReference type="Pfam" id="PF02518">
    <property type="entry name" value="HATPase_c"/>
    <property type="match status" value="1"/>
</dbReference>
<evidence type="ECO:0000256" key="8">
    <source>
        <dbReference type="SAM" id="Phobius"/>
    </source>
</evidence>
<dbReference type="InterPro" id="IPR036890">
    <property type="entry name" value="HATPase_C_sf"/>
</dbReference>
<gene>
    <name evidence="10" type="ORF">EWM59_15880</name>
</gene>
<keyword evidence="5" id="KW-0418">Kinase</keyword>
<evidence type="ECO:0000256" key="2">
    <source>
        <dbReference type="ARBA" id="ARBA00012438"/>
    </source>
</evidence>
<feature type="transmembrane region" description="Helical" evidence="8">
    <location>
        <begin position="33"/>
        <end position="52"/>
    </location>
</feature>
<evidence type="ECO:0000256" key="3">
    <source>
        <dbReference type="ARBA" id="ARBA00022679"/>
    </source>
</evidence>
<evidence type="ECO:0000256" key="7">
    <source>
        <dbReference type="ARBA" id="ARBA00023012"/>
    </source>
</evidence>
<dbReference type="EMBL" id="SEWF01000023">
    <property type="protein sequence ID" value="RYU94611.1"/>
    <property type="molecule type" value="Genomic_DNA"/>
</dbReference>
<dbReference type="GO" id="GO:0004673">
    <property type="term" value="F:protein histidine kinase activity"/>
    <property type="evidence" value="ECO:0007669"/>
    <property type="project" value="UniProtKB-EC"/>
</dbReference>
<evidence type="ECO:0000256" key="5">
    <source>
        <dbReference type="ARBA" id="ARBA00022777"/>
    </source>
</evidence>
<dbReference type="AlphaFoldDB" id="A0A4Q5LXQ2"/>
<dbReference type="SMART" id="SM00387">
    <property type="entry name" value="HATPase_c"/>
    <property type="match status" value="1"/>
</dbReference>
<dbReference type="Gene3D" id="3.30.565.10">
    <property type="entry name" value="Histidine kinase-like ATPase, C-terminal domain"/>
    <property type="match status" value="1"/>
</dbReference>
<evidence type="ECO:0000256" key="6">
    <source>
        <dbReference type="ARBA" id="ARBA00022840"/>
    </source>
</evidence>
<evidence type="ECO:0000256" key="4">
    <source>
        <dbReference type="ARBA" id="ARBA00022741"/>
    </source>
</evidence>
<reference evidence="10 11" key="1">
    <citation type="submission" date="2019-02" db="EMBL/GenBank/DDBJ databases">
        <title>Bacterial novel species Emticicia sp. 17J42-9 isolated from soil.</title>
        <authorList>
            <person name="Jung H.-Y."/>
        </authorList>
    </citation>
    <scope>NUCLEOTIDE SEQUENCE [LARGE SCALE GENOMIC DNA]</scope>
    <source>
        <strain evidence="10 11">17J42-9</strain>
    </source>
</reference>
<comment type="catalytic activity">
    <reaction evidence="1">
        <text>ATP + protein L-histidine = ADP + protein N-phospho-L-histidine.</text>
        <dbReference type="EC" id="2.7.13.3"/>
    </reaction>
</comment>